<name>A0A0U3L9C1_9BURK</name>
<keyword evidence="1" id="KW-0449">Lipoprotein</keyword>
<comment type="subcellular location">
    <subcellularLocation>
        <location evidence="1">Cell outer membrane</location>
        <topology evidence="1">Lipid-anchor</topology>
    </subcellularLocation>
</comment>
<dbReference type="PANTHER" id="PTHR30329:SF21">
    <property type="entry name" value="LIPOPROTEIN YIAD-RELATED"/>
    <property type="match status" value="1"/>
</dbReference>
<evidence type="ECO:0000256" key="1">
    <source>
        <dbReference type="HAMAP-Rule" id="MF_02204"/>
    </source>
</evidence>
<dbReference type="RefSeq" id="WP_058935960.1">
    <property type="nucleotide sequence ID" value="NZ_CP013729.1"/>
</dbReference>
<reference evidence="4 5" key="1">
    <citation type="submission" date="2015-12" db="EMBL/GenBank/DDBJ databases">
        <title>Complete genome of Roseateles depolymerans KCTC 42856.</title>
        <authorList>
            <person name="Kim K.M."/>
        </authorList>
    </citation>
    <scope>NUCLEOTIDE SEQUENCE [LARGE SCALE GENOMIC DNA]</scope>
    <source>
        <strain evidence="4 5">KCTC 42856</strain>
    </source>
</reference>
<dbReference type="EMBL" id="CP013729">
    <property type="protein sequence ID" value="ALV07918.1"/>
    <property type="molecule type" value="Genomic_DNA"/>
</dbReference>
<feature type="region of interest" description="Disordered" evidence="2">
    <location>
        <begin position="24"/>
        <end position="50"/>
    </location>
</feature>
<dbReference type="HAMAP" id="MF_02204">
    <property type="entry name" value="Pal"/>
    <property type="match status" value="1"/>
</dbReference>
<feature type="compositionally biased region" description="Basic and acidic residues" evidence="2">
    <location>
        <begin position="150"/>
        <end position="175"/>
    </location>
</feature>
<dbReference type="PROSITE" id="PS51123">
    <property type="entry name" value="OMPA_2"/>
    <property type="match status" value="1"/>
</dbReference>
<dbReference type="NCBIfam" id="TIGR02802">
    <property type="entry name" value="Pal_lipo"/>
    <property type="match status" value="1"/>
</dbReference>
<keyword evidence="1" id="KW-0132">Cell division</keyword>
<evidence type="ECO:0000256" key="3">
    <source>
        <dbReference type="SAM" id="SignalP"/>
    </source>
</evidence>
<protein>
    <recommendedName>
        <fullName evidence="1">Peptidoglycan-associated lipoprotein</fullName>
        <shortName evidence="1">PAL</shortName>
    </recommendedName>
</protein>
<evidence type="ECO:0000313" key="4">
    <source>
        <dbReference type="EMBL" id="ALV07918.1"/>
    </source>
</evidence>
<comment type="function">
    <text evidence="1">Part of the Tol-Pal system, which plays a role in outer membrane invagination during cell division and is important for maintaining outer membrane integrity.</text>
</comment>
<dbReference type="PRINTS" id="PR01021">
    <property type="entry name" value="OMPADOMAIN"/>
</dbReference>
<keyword evidence="1" id="KW-0998">Cell outer membrane</keyword>
<dbReference type="KEGG" id="rdp:RD2015_3461"/>
<dbReference type="Pfam" id="PF00691">
    <property type="entry name" value="OmpA"/>
    <property type="match status" value="1"/>
</dbReference>
<dbReference type="InterPro" id="IPR006665">
    <property type="entry name" value="OmpA-like"/>
</dbReference>
<dbReference type="PATRIC" id="fig|76731.3.peg.3548"/>
<organism evidence="4 5">
    <name type="scientific">Roseateles depolymerans</name>
    <dbReference type="NCBI Taxonomy" id="76731"/>
    <lineage>
        <taxon>Bacteria</taxon>
        <taxon>Pseudomonadati</taxon>
        <taxon>Pseudomonadota</taxon>
        <taxon>Betaproteobacteria</taxon>
        <taxon>Burkholderiales</taxon>
        <taxon>Sphaerotilaceae</taxon>
        <taxon>Roseateles</taxon>
    </lineage>
</organism>
<accession>A0A0U3L9C1</accession>
<dbReference type="GO" id="GO:0051301">
    <property type="term" value="P:cell division"/>
    <property type="evidence" value="ECO:0007669"/>
    <property type="project" value="UniProtKB-UniRule"/>
</dbReference>
<keyword evidence="1 3" id="KW-0732">Signal</keyword>
<dbReference type="GO" id="GO:0009279">
    <property type="term" value="C:cell outer membrane"/>
    <property type="evidence" value="ECO:0007669"/>
    <property type="project" value="UniProtKB-SubCell"/>
</dbReference>
<dbReference type="InterPro" id="IPR006690">
    <property type="entry name" value="OMPA-like_CS"/>
</dbReference>
<sequence length="175" mass="19243" precursor="true">MKIEKLMLGLVAAAALAACSSTKLDEKPPVETAQPVTQQQTPPQTPATPERQVTTVDLGAQLDAAVANQRTVYFDFDSYVVKDEYRNLIETHAKRLNNKKSLTLSLEGHTDERGGREYNLALGQKRAEAVAKSLTLLGVASSQVEPVSFGKERPADNGHTEEAWAKNRRVELRDK</sequence>
<feature type="chain" id="PRO_5043735977" description="Peptidoglycan-associated lipoprotein" evidence="3">
    <location>
        <begin position="18"/>
        <end position="175"/>
    </location>
</feature>
<dbReference type="CDD" id="cd07185">
    <property type="entry name" value="OmpA_C-like"/>
    <property type="match status" value="1"/>
</dbReference>
<dbReference type="Proteomes" id="UP000060699">
    <property type="component" value="Chromosome"/>
</dbReference>
<dbReference type="PANTHER" id="PTHR30329">
    <property type="entry name" value="STATOR ELEMENT OF FLAGELLAR MOTOR COMPLEX"/>
    <property type="match status" value="1"/>
</dbReference>
<feature type="signal peptide" evidence="3">
    <location>
        <begin position="1"/>
        <end position="17"/>
    </location>
</feature>
<dbReference type="InterPro" id="IPR006664">
    <property type="entry name" value="OMP_bac"/>
</dbReference>
<dbReference type="PROSITE" id="PS51257">
    <property type="entry name" value="PROKAR_LIPOPROTEIN"/>
    <property type="match status" value="1"/>
</dbReference>
<dbReference type="InterPro" id="IPR036737">
    <property type="entry name" value="OmpA-like_sf"/>
</dbReference>
<dbReference type="OrthoDB" id="9809164at2"/>
<keyword evidence="5" id="KW-1185">Reference proteome</keyword>
<dbReference type="InterPro" id="IPR014169">
    <property type="entry name" value="Pal_lipo_C"/>
</dbReference>
<comment type="similarity">
    <text evidence="1">Belongs to the Pal lipoprotein family.</text>
</comment>
<evidence type="ECO:0000313" key="5">
    <source>
        <dbReference type="Proteomes" id="UP000060699"/>
    </source>
</evidence>
<evidence type="ECO:0000256" key="2">
    <source>
        <dbReference type="SAM" id="MobiDB-lite"/>
    </source>
</evidence>
<dbReference type="InterPro" id="IPR050330">
    <property type="entry name" value="Bact_OuterMem_StrucFunc"/>
</dbReference>
<feature type="region of interest" description="Disordered" evidence="2">
    <location>
        <begin position="148"/>
        <end position="175"/>
    </location>
</feature>
<dbReference type="InterPro" id="IPR039001">
    <property type="entry name" value="Pal"/>
</dbReference>
<comment type="subunit">
    <text evidence="1">The Tol-Pal system is composed of five core proteins: the inner membrane proteins TolA, TolQ and TolR, the periplasmic protein TolB and the outer membrane protein Pal. They form a network linking the inner and outer membranes and the peptidoglycan layer.</text>
</comment>
<proteinExistence type="inferred from homology"/>
<dbReference type="Gene3D" id="3.30.1330.60">
    <property type="entry name" value="OmpA-like domain"/>
    <property type="match status" value="1"/>
</dbReference>
<dbReference type="STRING" id="76731.RD2015_3461"/>
<gene>
    <name evidence="1" type="primary">pal</name>
    <name evidence="4" type="ORF">RD2015_3461</name>
</gene>
<dbReference type="AlphaFoldDB" id="A0A0U3L9C1"/>
<feature type="compositionally biased region" description="Low complexity" evidence="2">
    <location>
        <begin position="30"/>
        <end position="50"/>
    </location>
</feature>
<dbReference type="SUPFAM" id="SSF103088">
    <property type="entry name" value="OmpA-like"/>
    <property type="match status" value="1"/>
</dbReference>
<keyword evidence="1" id="KW-0131">Cell cycle</keyword>
<dbReference type="PROSITE" id="PS01068">
    <property type="entry name" value="OMPA_1"/>
    <property type="match status" value="1"/>
</dbReference>
<keyword evidence="1" id="KW-0564">Palmitate</keyword>
<keyword evidence="1" id="KW-0472">Membrane</keyword>